<protein>
    <recommendedName>
        <fullName evidence="7">Anaerobic ribonucleoside-triphosphate reductase-activating protein</fullName>
        <ecNumber evidence="7">1.97.1.-</ecNumber>
    </recommendedName>
</protein>
<keyword evidence="6" id="KW-0411">Iron-sulfur</keyword>
<dbReference type="GO" id="GO:0004748">
    <property type="term" value="F:ribonucleoside-diphosphate reductase activity, thioredoxin disulfide as acceptor"/>
    <property type="evidence" value="ECO:0007669"/>
    <property type="project" value="TreeGrafter"/>
</dbReference>
<dbReference type="InterPro" id="IPR058240">
    <property type="entry name" value="rSAM_sf"/>
</dbReference>
<dbReference type="EC" id="1.97.1.-" evidence="7"/>
<name>A0A0E2H0W0_9FIRM</name>
<dbReference type="PANTHER" id="PTHR30352:SF2">
    <property type="entry name" value="ANAEROBIC RIBONUCLEOSIDE-TRIPHOSPHATE REDUCTASE-ACTIVATING PROTEIN"/>
    <property type="match status" value="1"/>
</dbReference>
<comment type="function">
    <text evidence="7">Activation of anaerobic ribonucleoside-triphosphate reductase under anaerobic conditions by generation of an organic free radical, using S-adenosylmethionine and reduced flavodoxin as cosubstrates to produce 5'-deoxy-adenosine.</text>
</comment>
<dbReference type="EMBL" id="AGYR01000083">
    <property type="protein sequence ID" value="ENZ05164.1"/>
    <property type="molecule type" value="Genomic_DNA"/>
</dbReference>
<dbReference type="SUPFAM" id="SSF102114">
    <property type="entry name" value="Radical SAM enzymes"/>
    <property type="match status" value="1"/>
</dbReference>
<dbReference type="PATRIC" id="fig|999408.3.peg.6153"/>
<dbReference type="Proteomes" id="UP000013085">
    <property type="component" value="Unassembled WGS sequence"/>
</dbReference>
<dbReference type="SFLD" id="SFLDG01066">
    <property type="entry name" value="organic_radical-activating_enz"/>
    <property type="match status" value="1"/>
</dbReference>
<comment type="caution">
    <text evidence="8">The sequence shown here is derived from an EMBL/GenBank/DDBJ whole genome shotgun (WGS) entry which is preliminary data.</text>
</comment>
<dbReference type="SFLD" id="SFLDG01063">
    <property type="entry name" value="activating_enzymes__group_1"/>
    <property type="match status" value="1"/>
</dbReference>
<dbReference type="Pfam" id="PF13353">
    <property type="entry name" value="Fer4_12"/>
    <property type="match status" value="1"/>
</dbReference>
<evidence type="ECO:0000256" key="5">
    <source>
        <dbReference type="ARBA" id="ARBA00023004"/>
    </source>
</evidence>
<dbReference type="InterPro" id="IPR012837">
    <property type="entry name" value="NrdG"/>
</dbReference>
<keyword evidence="7" id="KW-0560">Oxidoreductase</keyword>
<accession>A0A0E2H0W0</accession>
<dbReference type="GO" id="GO:0051539">
    <property type="term" value="F:4 iron, 4 sulfur cluster binding"/>
    <property type="evidence" value="ECO:0007669"/>
    <property type="project" value="UniProtKB-KW"/>
</dbReference>
<evidence type="ECO:0000256" key="2">
    <source>
        <dbReference type="ARBA" id="ARBA00022485"/>
    </source>
</evidence>
<dbReference type="RefSeq" id="WP_002595131.1">
    <property type="nucleotide sequence ID" value="NZ_KB851004.1"/>
</dbReference>
<dbReference type="PANTHER" id="PTHR30352">
    <property type="entry name" value="PYRUVATE FORMATE-LYASE-ACTIVATING ENZYME"/>
    <property type="match status" value="1"/>
</dbReference>
<gene>
    <name evidence="8" type="ORF">HMPREF1090_05747</name>
</gene>
<dbReference type="InterPro" id="IPR034457">
    <property type="entry name" value="Organic_radical-activating"/>
</dbReference>
<dbReference type="SFLD" id="SFLDF00299">
    <property type="entry name" value="anaerobic_ribonucleoside-triph"/>
    <property type="match status" value="1"/>
</dbReference>
<keyword evidence="5" id="KW-0408">Iron</keyword>
<dbReference type="HOGENOM" id="CLU_089926_1_0_9"/>
<dbReference type="InterPro" id="IPR013785">
    <property type="entry name" value="Aldolase_TIM"/>
</dbReference>
<comment type="similarity">
    <text evidence="7">Belongs to the organic radical-activating enzymes family.</text>
</comment>
<dbReference type="Gene3D" id="3.20.20.70">
    <property type="entry name" value="Aldolase class I"/>
    <property type="match status" value="1"/>
</dbReference>
<dbReference type="PIRSF" id="PIRSF000368">
    <property type="entry name" value="NrdG"/>
    <property type="match status" value="1"/>
</dbReference>
<keyword evidence="2" id="KW-0004">4Fe-4S</keyword>
<organism evidence="8 9">
    <name type="scientific">[Clostridium] clostridioforme 90A8</name>
    <dbReference type="NCBI Taxonomy" id="999408"/>
    <lineage>
        <taxon>Bacteria</taxon>
        <taxon>Bacillati</taxon>
        <taxon>Bacillota</taxon>
        <taxon>Clostridia</taxon>
        <taxon>Lachnospirales</taxon>
        <taxon>Lachnospiraceae</taxon>
        <taxon>Enterocloster</taxon>
    </lineage>
</organism>
<evidence type="ECO:0000313" key="8">
    <source>
        <dbReference type="EMBL" id="ENZ05164.1"/>
    </source>
</evidence>
<dbReference type="GO" id="GO:0043365">
    <property type="term" value="F:[formate-C-acetyltransferase]-activating enzyme activity"/>
    <property type="evidence" value="ECO:0007669"/>
    <property type="project" value="InterPro"/>
</dbReference>
<evidence type="ECO:0000256" key="4">
    <source>
        <dbReference type="ARBA" id="ARBA00022723"/>
    </source>
</evidence>
<dbReference type="AlphaFoldDB" id="A0A0E2H0W0"/>
<sequence length="191" mass="22052">MKIRINRILEKTVCEGPGKRFCIWVQGCNLHCSGCANQELWESNAGREYETSEILERIKKRSHEIEGITFLGGEPFLQASAVAEIVGEVKKHGLSVLVFTGYHYETLSEGKDISVKKILNNTDVLIDGNFEQRELDLSRPWVGSGNQRFIFLSDRYQDFAEERNRLEIRIHRDGRIEMNGMADIDEIRTWF</sequence>
<dbReference type="InterPro" id="IPR007197">
    <property type="entry name" value="rSAM"/>
</dbReference>
<evidence type="ECO:0000256" key="6">
    <source>
        <dbReference type="ARBA" id="ARBA00023014"/>
    </source>
</evidence>
<keyword evidence="3" id="KW-0949">S-adenosyl-L-methionine</keyword>
<evidence type="ECO:0000256" key="7">
    <source>
        <dbReference type="PIRNR" id="PIRNR000368"/>
    </source>
</evidence>
<reference evidence="8 9" key="1">
    <citation type="submission" date="2013-01" db="EMBL/GenBank/DDBJ databases">
        <title>The Genome Sequence of Clostridium clostridioforme 90A8.</title>
        <authorList>
            <consortium name="The Broad Institute Genome Sequencing Platform"/>
            <person name="Earl A."/>
            <person name="Ward D."/>
            <person name="Feldgarden M."/>
            <person name="Gevers D."/>
            <person name="Courvalin P."/>
            <person name="Lambert T."/>
            <person name="Walker B."/>
            <person name="Young S.K."/>
            <person name="Zeng Q."/>
            <person name="Gargeya S."/>
            <person name="Fitzgerald M."/>
            <person name="Haas B."/>
            <person name="Abouelleil A."/>
            <person name="Alvarado L."/>
            <person name="Arachchi H.M."/>
            <person name="Berlin A.M."/>
            <person name="Chapman S.B."/>
            <person name="Dewar J."/>
            <person name="Goldberg J."/>
            <person name="Griggs A."/>
            <person name="Gujja S."/>
            <person name="Hansen M."/>
            <person name="Howarth C."/>
            <person name="Imamovic A."/>
            <person name="Larimer J."/>
            <person name="McCowan C."/>
            <person name="Murphy C."/>
            <person name="Neiman D."/>
            <person name="Pearson M."/>
            <person name="Priest M."/>
            <person name="Roberts A."/>
            <person name="Saif S."/>
            <person name="Shea T."/>
            <person name="Sisk P."/>
            <person name="Sykes S."/>
            <person name="Wortman J."/>
            <person name="Nusbaum C."/>
            <person name="Birren B."/>
        </authorList>
    </citation>
    <scope>NUCLEOTIDE SEQUENCE [LARGE SCALE GENOMIC DNA]</scope>
    <source>
        <strain evidence="8 9">90A8</strain>
    </source>
</reference>
<keyword evidence="4" id="KW-0479">Metal-binding</keyword>
<evidence type="ECO:0000313" key="9">
    <source>
        <dbReference type="Proteomes" id="UP000013085"/>
    </source>
</evidence>
<evidence type="ECO:0000256" key="1">
    <source>
        <dbReference type="ARBA" id="ARBA00001966"/>
    </source>
</evidence>
<dbReference type="SFLD" id="SFLDS00029">
    <property type="entry name" value="Radical_SAM"/>
    <property type="match status" value="1"/>
</dbReference>
<comment type="cofactor">
    <cofactor evidence="1">
        <name>[4Fe-4S] cluster</name>
        <dbReference type="ChEBI" id="CHEBI:49883"/>
    </cofactor>
</comment>
<evidence type="ECO:0000256" key="3">
    <source>
        <dbReference type="ARBA" id="ARBA00022691"/>
    </source>
</evidence>
<proteinExistence type="inferred from homology"/>
<dbReference type="CDD" id="cd01335">
    <property type="entry name" value="Radical_SAM"/>
    <property type="match status" value="1"/>
</dbReference>
<dbReference type="GO" id="GO:0046872">
    <property type="term" value="F:metal ion binding"/>
    <property type="evidence" value="ECO:0007669"/>
    <property type="project" value="UniProtKB-KW"/>
</dbReference>